<dbReference type="Proteomes" id="UP000619244">
    <property type="component" value="Unassembled WGS sequence"/>
</dbReference>
<feature type="region of interest" description="Disordered" evidence="1">
    <location>
        <begin position="1"/>
        <end position="31"/>
    </location>
</feature>
<name>A0A918P5Z2_9ACTN</name>
<evidence type="ECO:0000256" key="1">
    <source>
        <dbReference type="SAM" id="MobiDB-lite"/>
    </source>
</evidence>
<accession>A0A918P5Z2</accession>
<evidence type="ECO:0000313" key="3">
    <source>
        <dbReference type="Proteomes" id="UP000619244"/>
    </source>
</evidence>
<gene>
    <name evidence="2" type="ORF">GCM10010358_83640</name>
</gene>
<feature type="compositionally biased region" description="Basic and acidic residues" evidence="1">
    <location>
        <begin position="17"/>
        <end position="30"/>
    </location>
</feature>
<reference evidence="2" key="1">
    <citation type="journal article" date="2014" name="Int. J. Syst. Evol. Microbiol.">
        <title>Complete genome sequence of Corynebacterium casei LMG S-19264T (=DSM 44701T), isolated from a smear-ripened cheese.</title>
        <authorList>
            <consortium name="US DOE Joint Genome Institute (JGI-PGF)"/>
            <person name="Walter F."/>
            <person name="Albersmeier A."/>
            <person name="Kalinowski J."/>
            <person name="Ruckert C."/>
        </authorList>
    </citation>
    <scope>NUCLEOTIDE SEQUENCE</scope>
    <source>
        <strain evidence="2">JCM 4790</strain>
    </source>
</reference>
<dbReference type="EMBL" id="BMVU01000194">
    <property type="protein sequence ID" value="GGY21189.1"/>
    <property type="molecule type" value="Genomic_DNA"/>
</dbReference>
<organism evidence="2 3">
    <name type="scientific">Streptomyces minutiscleroticus</name>
    <dbReference type="NCBI Taxonomy" id="68238"/>
    <lineage>
        <taxon>Bacteria</taxon>
        <taxon>Bacillati</taxon>
        <taxon>Actinomycetota</taxon>
        <taxon>Actinomycetes</taxon>
        <taxon>Kitasatosporales</taxon>
        <taxon>Streptomycetaceae</taxon>
        <taxon>Streptomyces</taxon>
    </lineage>
</organism>
<evidence type="ECO:0000313" key="2">
    <source>
        <dbReference type="EMBL" id="GGY21189.1"/>
    </source>
</evidence>
<reference evidence="2" key="2">
    <citation type="submission" date="2020-09" db="EMBL/GenBank/DDBJ databases">
        <authorList>
            <person name="Sun Q."/>
            <person name="Ohkuma M."/>
        </authorList>
    </citation>
    <scope>NUCLEOTIDE SEQUENCE</scope>
    <source>
        <strain evidence="2">JCM 4790</strain>
    </source>
</reference>
<protein>
    <submittedName>
        <fullName evidence="2">Uncharacterized protein</fullName>
    </submittedName>
</protein>
<dbReference type="AlphaFoldDB" id="A0A918P5Z2"/>
<keyword evidence="3" id="KW-1185">Reference proteome</keyword>
<sequence length="60" mass="6610">MCNLGLPGRPATRTGARGHERPEQRSKDGGAIDLLHTVQNLRSGALSASKDQELWRHSFE</sequence>
<proteinExistence type="predicted"/>
<comment type="caution">
    <text evidence="2">The sequence shown here is derived from an EMBL/GenBank/DDBJ whole genome shotgun (WGS) entry which is preliminary data.</text>
</comment>